<comment type="similarity">
    <text evidence="2 3">Belongs to the small heat shock protein (HSP20) family.</text>
</comment>
<keyword evidence="1 5" id="KW-0346">Stress response</keyword>
<organism evidence="5 6">
    <name type="scientific">Acetobacter pasteurianus (strain NBRC 105184 / IFO 3283-01)</name>
    <dbReference type="NCBI Taxonomy" id="634452"/>
    <lineage>
        <taxon>Bacteria</taxon>
        <taxon>Pseudomonadati</taxon>
        <taxon>Pseudomonadota</taxon>
        <taxon>Alphaproteobacteria</taxon>
        <taxon>Acetobacterales</taxon>
        <taxon>Acetobacteraceae</taxon>
        <taxon>Acetobacter</taxon>
    </lineage>
</organism>
<dbReference type="Gene3D" id="2.60.40.790">
    <property type="match status" value="1"/>
</dbReference>
<dbReference type="PANTHER" id="PTHR47062">
    <property type="match status" value="1"/>
</dbReference>
<evidence type="ECO:0000256" key="2">
    <source>
        <dbReference type="PROSITE-ProRule" id="PRU00285"/>
    </source>
</evidence>
<sequence>MCCPIPPYGRIQAWGRGCVSAGLSHIVIRSDAVTGLIFLSRSRKEEAWMSGRLFGSPMFLGFDHLEQMLERASKGSGDGYPPYNIEQIAPNGLRITLAVAGFKMDDLQITQEDNQLVIRGRQMEDGEERVFLHRGIASRQFQKAFVLAEGIEIGGAWLDNGLLHIDLFRPQPEVRVKRIEIVQGGQKNGRAPAAGNGSVLKARSSRMLRPVMDVDES</sequence>
<dbReference type="AlphaFoldDB" id="C7JEJ4"/>
<protein>
    <submittedName>
        <fullName evidence="5">Heat shock protein Hsp20/alpha/HspA</fullName>
    </submittedName>
</protein>
<name>C7JEJ4_ACEP3</name>
<evidence type="ECO:0000313" key="5">
    <source>
        <dbReference type="EMBL" id="BAH98824.1"/>
    </source>
</evidence>
<accession>C7JEJ4</accession>
<dbReference type="HOGENOM" id="CLU_046737_4_0_5"/>
<dbReference type="InterPro" id="IPR037913">
    <property type="entry name" value="ACD_IbpA/B"/>
</dbReference>
<dbReference type="InterPro" id="IPR002068">
    <property type="entry name" value="A-crystallin/Hsp20_dom"/>
</dbReference>
<evidence type="ECO:0000313" key="6">
    <source>
        <dbReference type="Proteomes" id="UP000000948"/>
    </source>
</evidence>
<dbReference type="PANTHER" id="PTHR47062:SF1">
    <property type="entry name" value="SMALL HEAT SHOCK PROTEIN IBPA"/>
    <property type="match status" value="1"/>
</dbReference>
<feature type="domain" description="SHSP" evidence="4">
    <location>
        <begin position="74"/>
        <end position="184"/>
    </location>
</feature>
<dbReference type="EMBL" id="AP011121">
    <property type="protein sequence ID" value="BAH98824.1"/>
    <property type="molecule type" value="Genomic_DNA"/>
</dbReference>
<dbReference type="eggNOG" id="COG0071">
    <property type="taxonomic scope" value="Bacteria"/>
</dbReference>
<dbReference type="Pfam" id="PF00011">
    <property type="entry name" value="HSP20"/>
    <property type="match status" value="1"/>
</dbReference>
<evidence type="ECO:0000256" key="3">
    <source>
        <dbReference type="RuleBase" id="RU003616"/>
    </source>
</evidence>
<dbReference type="SUPFAM" id="SSF49764">
    <property type="entry name" value="HSP20-like chaperones"/>
    <property type="match status" value="1"/>
</dbReference>
<dbReference type="STRING" id="634452.APA01_06750"/>
<proteinExistence type="inferred from homology"/>
<evidence type="ECO:0000256" key="1">
    <source>
        <dbReference type="ARBA" id="ARBA00023016"/>
    </source>
</evidence>
<dbReference type="CDD" id="cd06470">
    <property type="entry name" value="ACD_IbpA-B_like"/>
    <property type="match status" value="1"/>
</dbReference>
<gene>
    <name evidence="5" type="primary">hspA</name>
    <name evidence="5" type="ordered locus">APA01_06750</name>
</gene>
<evidence type="ECO:0000259" key="4">
    <source>
        <dbReference type="PROSITE" id="PS01031"/>
    </source>
</evidence>
<dbReference type="InterPro" id="IPR008978">
    <property type="entry name" value="HSP20-like_chaperone"/>
</dbReference>
<dbReference type="PROSITE" id="PS01031">
    <property type="entry name" value="SHSP"/>
    <property type="match status" value="1"/>
</dbReference>
<dbReference type="KEGG" id="apt:APA01_06750"/>
<reference evidence="5 6" key="1">
    <citation type="journal article" date="2009" name="Nucleic Acids Res.">
        <title>Whole-genome analyses reveal genetic instability of Acetobacter pasteurianus.</title>
        <authorList>
            <person name="Azuma Y."/>
            <person name="Hosoyama A."/>
            <person name="Matsutani M."/>
            <person name="Furuya N."/>
            <person name="Horikawa H."/>
            <person name="Harada T."/>
            <person name="Hirakawa H."/>
            <person name="Kuhara S."/>
            <person name="Matsushita K."/>
            <person name="Fujita N."/>
            <person name="Shirai M."/>
        </authorList>
    </citation>
    <scope>NUCLEOTIDE SEQUENCE [LARGE SCALE GENOMIC DNA]</scope>
    <source>
        <strain evidence="6">NBRC 105184 / IFO 3283-01</strain>
    </source>
</reference>
<dbReference type="Proteomes" id="UP000000948">
    <property type="component" value="Chromosome"/>
</dbReference>